<dbReference type="Proteomes" id="UP001180020">
    <property type="component" value="Unassembled WGS sequence"/>
</dbReference>
<name>A0AAV9FCR6_ACOCL</name>
<feature type="region of interest" description="Disordered" evidence="1">
    <location>
        <begin position="263"/>
        <end position="286"/>
    </location>
</feature>
<gene>
    <name evidence="2" type="ORF">QJS10_CPA02g00900</name>
</gene>
<accession>A0AAV9FCR6</accession>
<evidence type="ECO:0000256" key="1">
    <source>
        <dbReference type="SAM" id="MobiDB-lite"/>
    </source>
</evidence>
<keyword evidence="3" id="KW-1185">Reference proteome</keyword>
<protein>
    <recommendedName>
        <fullName evidence="4">DUF4283 domain-containing protein</fullName>
    </recommendedName>
</protein>
<evidence type="ECO:0008006" key="4">
    <source>
        <dbReference type="Google" id="ProtNLM"/>
    </source>
</evidence>
<organism evidence="2 3">
    <name type="scientific">Acorus calamus</name>
    <name type="common">Sweet flag</name>
    <dbReference type="NCBI Taxonomy" id="4465"/>
    <lineage>
        <taxon>Eukaryota</taxon>
        <taxon>Viridiplantae</taxon>
        <taxon>Streptophyta</taxon>
        <taxon>Embryophyta</taxon>
        <taxon>Tracheophyta</taxon>
        <taxon>Spermatophyta</taxon>
        <taxon>Magnoliopsida</taxon>
        <taxon>Liliopsida</taxon>
        <taxon>Acoraceae</taxon>
        <taxon>Acorus</taxon>
    </lineage>
</organism>
<proteinExistence type="predicted"/>
<feature type="compositionally biased region" description="Polar residues" evidence="1">
    <location>
        <begin position="264"/>
        <end position="280"/>
    </location>
</feature>
<reference evidence="2" key="2">
    <citation type="submission" date="2023-06" db="EMBL/GenBank/DDBJ databases">
        <authorList>
            <person name="Ma L."/>
            <person name="Liu K.-W."/>
            <person name="Li Z."/>
            <person name="Hsiao Y.-Y."/>
            <person name="Qi Y."/>
            <person name="Fu T."/>
            <person name="Tang G."/>
            <person name="Zhang D."/>
            <person name="Sun W.-H."/>
            <person name="Liu D.-K."/>
            <person name="Li Y."/>
            <person name="Chen G.-Z."/>
            <person name="Liu X.-D."/>
            <person name="Liao X.-Y."/>
            <person name="Jiang Y.-T."/>
            <person name="Yu X."/>
            <person name="Hao Y."/>
            <person name="Huang J."/>
            <person name="Zhao X.-W."/>
            <person name="Ke S."/>
            <person name="Chen Y.-Y."/>
            <person name="Wu W.-L."/>
            <person name="Hsu J.-L."/>
            <person name="Lin Y.-F."/>
            <person name="Huang M.-D."/>
            <person name="Li C.-Y."/>
            <person name="Huang L."/>
            <person name="Wang Z.-W."/>
            <person name="Zhao X."/>
            <person name="Zhong W.-Y."/>
            <person name="Peng D.-H."/>
            <person name="Ahmad S."/>
            <person name="Lan S."/>
            <person name="Zhang J.-S."/>
            <person name="Tsai W.-C."/>
            <person name="Van De Peer Y."/>
            <person name="Liu Z.-J."/>
        </authorList>
    </citation>
    <scope>NUCLEOTIDE SEQUENCE</scope>
    <source>
        <strain evidence="2">CP</strain>
        <tissue evidence="2">Leaves</tissue>
    </source>
</reference>
<dbReference type="EMBL" id="JAUJYO010000002">
    <property type="protein sequence ID" value="KAK1323479.1"/>
    <property type="molecule type" value="Genomic_DNA"/>
</dbReference>
<sequence>MCGWRTFFVRLPTWAARDLILMENKLHVEGGVISFSKSDFSDMGVGGCQWQVLLRGLPVVWRTEGVLRKVVEPFGYLLNYVEILECEEISPPVKVTVWIMKEDSPPPLLEVVLGGMEAKVQVEVVHTSRTRSYAETVKFGPKVVTRWVPVGGGPGDGAAAGVSVSPGELLDAELEESSVEEAVQSAMEPGLPLVPFSEETGDRLDLGSPLLREGPRRVVVEPGAAEFLGSPGCDKASQIEVILQNEGERFLFKSFLYKSREDSSVTIPRRNQQENHNGSSGLIWRT</sequence>
<comment type="caution">
    <text evidence="2">The sequence shown here is derived from an EMBL/GenBank/DDBJ whole genome shotgun (WGS) entry which is preliminary data.</text>
</comment>
<evidence type="ECO:0000313" key="3">
    <source>
        <dbReference type="Proteomes" id="UP001180020"/>
    </source>
</evidence>
<evidence type="ECO:0000313" key="2">
    <source>
        <dbReference type="EMBL" id="KAK1323479.1"/>
    </source>
</evidence>
<reference evidence="2" key="1">
    <citation type="journal article" date="2023" name="Nat. Commun.">
        <title>Diploid and tetraploid genomes of Acorus and the evolution of monocots.</title>
        <authorList>
            <person name="Ma L."/>
            <person name="Liu K.W."/>
            <person name="Li Z."/>
            <person name="Hsiao Y.Y."/>
            <person name="Qi Y."/>
            <person name="Fu T."/>
            <person name="Tang G.D."/>
            <person name="Zhang D."/>
            <person name="Sun W.H."/>
            <person name="Liu D.K."/>
            <person name="Li Y."/>
            <person name="Chen G.Z."/>
            <person name="Liu X.D."/>
            <person name="Liao X.Y."/>
            <person name="Jiang Y.T."/>
            <person name="Yu X."/>
            <person name="Hao Y."/>
            <person name="Huang J."/>
            <person name="Zhao X.W."/>
            <person name="Ke S."/>
            <person name="Chen Y.Y."/>
            <person name="Wu W.L."/>
            <person name="Hsu J.L."/>
            <person name="Lin Y.F."/>
            <person name="Huang M.D."/>
            <person name="Li C.Y."/>
            <person name="Huang L."/>
            <person name="Wang Z.W."/>
            <person name="Zhao X."/>
            <person name="Zhong W.Y."/>
            <person name="Peng D.H."/>
            <person name="Ahmad S."/>
            <person name="Lan S."/>
            <person name="Zhang J.S."/>
            <person name="Tsai W.C."/>
            <person name="Van de Peer Y."/>
            <person name="Liu Z.J."/>
        </authorList>
    </citation>
    <scope>NUCLEOTIDE SEQUENCE</scope>
    <source>
        <strain evidence="2">CP</strain>
    </source>
</reference>
<dbReference type="AlphaFoldDB" id="A0AAV9FCR6"/>